<protein>
    <submittedName>
        <fullName evidence="2">Reverse transcriptase domain</fullName>
    </submittedName>
</protein>
<keyword evidence="2" id="KW-0808">Transferase</keyword>
<dbReference type="OrthoDB" id="6626863at2759"/>
<dbReference type="AlphaFoldDB" id="A0A5E4MFU3"/>
<dbReference type="Proteomes" id="UP000325440">
    <property type="component" value="Unassembled WGS sequence"/>
</dbReference>
<keyword evidence="3" id="KW-1185">Reference proteome</keyword>
<dbReference type="GO" id="GO:0003964">
    <property type="term" value="F:RNA-directed DNA polymerase activity"/>
    <property type="evidence" value="ECO:0007669"/>
    <property type="project" value="UniProtKB-KW"/>
</dbReference>
<keyword evidence="2" id="KW-0548">Nucleotidyltransferase</keyword>
<dbReference type="InterPro" id="IPR000477">
    <property type="entry name" value="RT_dom"/>
</dbReference>
<feature type="domain" description="Reverse transcriptase" evidence="1">
    <location>
        <begin position="62"/>
        <end position="139"/>
    </location>
</feature>
<evidence type="ECO:0000313" key="2">
    <source>
        <dbReference type="EMBL" id="VVC30395.1"/>
    </source>
</evidence>
<name>A0A5E4MFU3_9HEMI</name>
<sequence length="353" mass="41696">MSLNKFKRYFNEKKSQCTHVKDKEANLLIDEITIANRWKEYVEEPYGEEENIDLLVENSTDDLEKTFDSINLTSIFKILEETEINYKDRRILYKIDEEQKTITNINATAVAARIQKGVRQGCPLSPTLFNIFIEKAINEDLQAALNVMTITSKEYSLKINAAKTKALVCFKKNIPSINTRITLENKEIIQRKILTSKNMNIVTKKRLIKTYVWSVALYGSETWTINKKKKDMLEAMEMWCWRKMQRSNEDILRTIDEKRTLIDSIKKRRWQMIRHTLRHGVELHNLIIEGMIEGTRSRGRPRTKYISQIMQDTGFTSYREFKNMVNDREKRKGVYCENVLKINLRVDKPKKSH</sequence>
<reference evidence="2 3" key="1">
    <citation type="submission" date="2019-08" db="EMBL/GenBank/DDBJ databases">
        <authorList>
            <person name="Alioto T."/>
            <person name="Alioto T."/>
            <person name="Gomez Garrido J."/>
        </authorList>
    </citation>
    <scope>NUCLEOTIDE SEQUENCE [LARGE SCALE GENOMIC DNA]</scope>
</reference>
<proteinExistence type="predicted"/>
<accession>A0A5E4MFU3</accession>
<evidence type="ECO:0000259" key="1">
    <source>
        <dbReference type="Pfam" id="PF00078"/>
    </source>
</evidence>
<dbReference type="Pfam" id="PF00078">
    <property type="entry name" value="RVT_1"/>
    <property type="match status" value="1"/>
</dbReference>
<dbReference type="PANTHER" id="PTHR47027:SF20">
    <property type="entry name" value="REVERSE TRANSCRIPTASE-LIKE PROTEIN WITH RNA-DIRECTED DNA POLYMERASE DOMAIN"/>
    <property type="match status" value="1"/>
</dbReference>
<organism evidence="2 3">
    <name type="scientific">Cinara cedri</name>
    <dbReference type="NCBI Taxonomy" id="506608"/>
    <lineage>
        <taxon>Eukaryota</taxon>
        <taxon>Metazoa</taxon>
        <taxon>Ecdysozoa</taxon>
        <taxon>Arthropoda</taxon>
        <taxon>Hexapoda</taxon>
        <taxon>Insecta</taxon>
        <taxon>Pterygota</taxon>
        <taxon>Neoptera</taxon>
        <taxon>Paraneoptera</taxon>
        <taxon>Hemiptera</taxon>
        <taxon>Sternorrhyncha</taxon>
        <taxon>Aphidomorpha</taxon>
        <taxon>Aphidoidea</taxon>
        <taxon>Aphididae</taxon>
        <taxon>Lachninae</taxon>
        <taxon>Cinara</taxon>
    </lineage>
</organism>
<keyword evidence="2" id="KW-0695">RNA-directed DNA polymerase</keyword>
<evidence type="ECO:0000313" key="3">
    <source>
        <dbReference type="Proteomes" id="UP000325440"/>
    </source>
</evidence>
<dbReference type="EMBL" id="CABPRJ010000514">
    <property type="protein sequence ID" value="VVC30395.1"/>
    <property type="molecule type" value="Genomic_DNA"/>
</dbReference>
<dbReference type="PANTHER" id="PTHR47027">
    <property type="entry name" value="REVERSE TRANSCRIPTASE DOMAIN-CONTAINING PROTEIN"/>
    <property type="match status" value="1"/>
</dbReference>
<gene>
    <name evidence="2" type="ORF">CINCED_3A007412</name>
</gene>